<keyword evidence="4" id="KW-0274">FAD</keyword>
<evidence type="ECO:0000256" key="6">
    <source>
        <dbReference type="ARBA" id="ARBA00023002"/>
    </source>
</evidence>
<evidence type="ECO:0000256" key="5">
    <source>
        <dbReference type="ARBA" id="ARBA00022857"/>
    </source>
</evidence>
<gene>
    <name evidence="8" type="ORF">GCM10010987_53620</name>
    <name evidence="9" type="ORF">XH86_13985</name>
</gene>
<dbReference type="InterPro" id="IPR036188">
    <property type="entry name" value="FAD/NAD-bd_sf"/>
</dbReference>
<comment type="cofactor">
    <cofactor evidence="1">
        <name>FAD</name>
        <dbReference type="ChEBI" id="CHEBI:57692"/>
    </cofactor>
</comment>
<name>A0A410V4S4_9BRAD</name>
<sequence>MTSALQEEYFDVLIVGAGLSGIGAGYHLQTKCPGKSYVILEGRDCIGGTWDLFRYPGIRSDSDMFTLGYSFKPWTDPKAIADGSQILNYVRETAAENGIDKHIRFRHRVKRAAWSTSEARWTVEVERTTGEGMTELVRFSCNFLFMCSGYYKYEAGYTPEFKGVADFAGRIVHPQKWTDDIDYAGKRVVVIGSGATAVTLVPELAKKAAQVTMLQRSPTYVVSRPAQDPVANKLRRNLPARLAYHLIRWRNVMWGMFFFQLSRRRPDKVKNLILGGVRMALGPDYDIATHFTPRYNPWDQRLCLVPDGDLFRAIREKRAAVVTSEIDAFTHDGIRLKDGSELAADIIVTATGLVLQVVGGLEVSVDGRAVDFANTLTYKGMMYADVPNMASAFGYTNASWTLKCDLTCEYVCRLINYMDRHNFRQCMPHNDDAEITAQPSLDFTSGYVQRSVAKMPKQGSKRPWRLYQNYALDIVSLRFGKIDDGVMRYS</sequence>
<dbReference type="EMBL" id="CP030057">
    <property type="protein sequence ID" value="QOZ59715.1"/>
    <property type="molecule type" value="Genomic_DNA"/>
</dbReference>
<dbReference type="FunFam" id="3.50.50.60:FF:000228">
    <property type="entry name" value="FAD-containing monooxygenase EthA"/>
    <property type="match status" value="1"/>
</dbReference>
<dbReference type="GO" id="GO:0004499">
    <property type="term" value="F:N,N-dimethylaniline monooxygenase activity"/>
    <property type="evidence" value="ECO:0007669"/>
    <property type="project" value="InterPro"/>
</dbReference>
<dbReference type="Proteomes" id="UP000625079">
    <property type="component" value="Unassembled WGS sequence"/>
</dbReference>
<keyword evidence="6" id="KW-0560">Oxidoreductase</keyword>
<protein>
    <submittedName>
        <fullName evidence="9">FAD-containing monooxygenase EthA</fullName>
    </submittedName>
    <submittedName>
        <fullName evidence="8">Flavin-binding family monooxygenase</fullName>
    </submittedName>
</protein>
<dbReference type="PANTHER" id="PTHR43872">
    <property type="entry name" value="MONOOXYGENASE, PUTATIVE (AFU_ORTHOLOGUE AFUA_8G02570)-RELATED"/>
    <property type="match status" value="1"/>
</dbReference>
<reference evidence="8" key="3">
    <citation type="submission" date="2022-12" db="EMBL/GenBank/DDBJ databases">
        <authorList>
            <person name="Sun Q."/>
            <person name="Zhou Y."/>
        </authorList>
    </citation>
    <scope>NUCLEOTIDE SEQUENCE</scope>
    <source>
        <strain evidence="8">CGMCC 1.15034</strain>
    </source>
</reference>
<keyword evidence="3" id="KW-0285">Flavoprotein</keyword>
<dbReference type="Pfam" id="PF13450">
    <property type="entry name" value="NAD_binding_8"/>
    <property type="match status" value="1"/>
</dbReference>
<dbReference type="RefSeq" id="WP_128965322.1">
    <property type="nucleotide sequence ID" value="NZ_BMHC01000014.1"/>
</dbReference>
<dbReference type="AlphaFoldDB" id="A0A410V4S4"/>
<evidence type="ECO:0000313" key="8">
    <source>
        <dbReference type="EMBL" id="GGI29279.1"/>
    </source>
</evidence>
<dbReference type="EMBL" id="BMHC01000014">
    <property type="protein sequence ID" value="GGI29279.1"/>
    <property type="molecule type" value="Genomic_DNA"/>
</dbReference>
<dbReference type="SUPFAM" id="SSF51905">
    <property type="entry name" value="FAD/NAD(P)-binding domain"/>
    <property type="match status" value="1"/>
</dbReference>
<keyword evidence="10" id="KW-1185">Reference proteome</keyword>
<keyword evidence="7 8" id="KW-0503">Monooxygenase</keyword>
<dbReference type="Gene3D" id="3.50.50.60">
    <property type="entry name" value="FAD/NAD(P)-binding domain"/>
    <property type="match status" value="2"/>
</dbReference>
<dbReference type="OrthoDB" id="312624at2"/>
<dbReference type="Proteomes" id="UP000593880">
    <property type="component" value="Chromosome"/>
</dbReference>
<evidence type="ECO:0000256" key="1">
    <source>
        <dbReference type="ARBA" id="ARBA00001974"/>
    </source>
</evidence>
<evidence type="ECO:0000313" key="10">
    <source>
        <dbReference type="Proteomes" id="UP000593880"/>
    </source>
</evidence>
<evidence type="ECO:0000256" key="3">
    <source>
        <dbReference type="ARBA" id="ARBA00022630"/>
    </source>
</evidence>
<reference evidence="8" key="1">
    <citation type="journal article" date="2014" name="Int. J. Syst. Evol. Microbiol.">
        <title>Complete genome sequence of Corynebacterium casei LMG S-19264T (=DSM 44701T), isolated from a smear-ripened cheese.</title>
        <authorList>
            <consortium name="US DOE Joint Genome Institute (JGI-PGF)"/>
            <person name="Walter F."/>
            <person name="Albersmeier A."/>
            <person name="Kalinowski J."/>
            <person name="Ruckert C."/>
        </authorList>
    </citation>
    <scope>NUCLEOTIDE SEQUENCE</scope>
    <source>
        <strain evidence="8">CGMCC 1.15034</strain>
    </source>
</reference>
<dbReference type="InterPro" id="IPR020946">
    <property type="entry name" value="Flavin_mOase-like"/>
</dbReference>
<evidence type="ECO:0000256" key="2">
    <source>
        <dbReference type="ARBA" id="ARBA00010139"/>
    </source>
</evidence>
<comment type="similarity">
    <text evidence="2">Belongs to the FAD-binding monooxygenase family.</text>
</comment>
<organism evidence="8 11">
    <name type="scientific">Bradyrhizobium guangdongense</name>
    <dbReference type="NCBI Taxonomy" id="1325090"/>
    <lineage>
        <taxon>Bacteria</taxon>
        <taxon>Pseudomonadati</taxon>
        <taxon>Pseudomonadota</taxon>
        <taxon>Alphaproteobacteria</taxon>
        <taxon>Hyphomicrobiales</taxon>
        <taxon>Nitrobacteraceae</taxon>
        <taxon>Bradyrhizobium</taxon>
    </lineage>
</organism>
<accession>A0A410V4S4</accession>
<dbReference type="Pfam" id="PF00743">
    <property type="entry name" value="FMO-like"/>
    <property type="match status" value="1"/>
</dbReference>
<evidence type="ECO:0000313" key="9">
    <source>
        <dbReference type="EMBL" id="QOZ59715.1"/>
    </source>
</evidence>
<dbReference type="PANTHER" id="PTHR43872:SF1">
    <property type="entry name" value="MONOOXYGENASE, PUTATIVE (AFU_ORTHOLOGUE AFUA_8G02570)-RELATED"/>
    <property type="match status" value="1"/>
</dbReference>
<keyword evidence="5" id="KW-0521">NADP</keyword>
<dbReference type="InterPro" id="IPR051820">
    <property type="entry name" value="FAD-binding_MO"/>
</dbReference>
<evidence type="ECO:0000313" key="11">
    <source>
        <dbReference type="Proteomes" id="UP000625079"/>
    </source>
</evidence>
<evidence type="ECO:0000256" key="4">
    <source>
        <dbReference type="ARBA" id="ARBA00022827"/>
    </source>
</evidence>
<evidence type="ECO:0000256" key="7">
    <source>
        <dbReference type="ARBA" id="ARBA00023033"/>
    </source>
</evidence>
<reference evidence="9 10" key="2">
    <citation type="submission" date="2018-06" db="EMBL/GenBank/DDBJ databases">
        <title>Comparative genomics of rhizobia nodulating Arachis hypogaea in China.</title>
        <authorList>
            <person name="Li Y."/>
        </authorList>
    </citation>
    <scope>NUCLEOTIDE SEQUENCE [LARGE SCALE GENOMIC DNA]</scope>
    <source>
        <strain evidence="9 10">CCBAU 51658</strain>
    </source>
</reference>
<dbReference type="GO" id="GO:0050660">
    <property type="term" value="F:flavin adenine dinucleotide binding"/>
    <property type="evidence" value="ECO:0007669"/>
    <property type="project" value="InterPro"/>
</dbReference>
<proteinExistence type="inferred from homology"/>
<dbReference type="GO" id="GO:0050661">
    <property type="term" value="F:NADP binding"/>
    <property type="evidence" value="ECO:0007669"/>
    <property type="project" value="InterPro"/>
</dbReference>